<name>A0A1G1L0Z9_9BACT</name>
<evidence type="ECO:0000256" key="2">
    <source>
        <dbReference type="ARBA" id="ARBA00022946"/>
    </source>
</evidence>
<feature type="region of interest" description="Disordered" evidence="3">
    <location>
        <begin position="91"/>
        <end position="137"/>
    </location>
</feature>
<comment type="caution">
    <text evidence="5">The sequence shown here is derived from an EMBL/GenBank/DDBJ whole genome shotgun (WGS) entry which is preliminary data.</text>
</comment>
<keyword evidence="2" id="KW-0809">Transit peptide</keyword>
<evidence type="ECO:0000313" key="6">
    <source>
        <dbReference type="Proteomes" id="UP000178187"/>
    </source>
</evidence>
<dbReference type="PANTHER" id="PTHR46203">
    <property type="entry name" value="PROBABLE PEPTIDE CHAIN RELEASE FACTOR C12ORF65"/>
    <property type="match status" value="1"/>
</dbReference>
<dbReference type="Proteomes" id="UP000178187">
    <property type="component" value="Unassembled WGS sequence"/>
</dbReference>
<dbReference type="PANTHER" id="PTHR46203:SF1">
    <property type="entry name" value="MITOCHONDRIAL TRANSLATION RELEASE FACTOR IN RESCUE"/>
    <property type="match status" value="1"/>
</dbReference>
<evidence type="ECO:0000259" key="4">
    <source>
        <dbReference type="Pfam" id="PF00472"/>
    </source>
</evidence>
<accession>A0A1G1L0Z9</accession>
<dbReference type="InterPro" id="IPR052405">
    <property type="entry name" value="Mito_Transl_Release_Factor"/>
</dbReference>
<evidence type="ECO:0000256" key="1">
    <source>
        <dbReference type="ARBA" id="ARBA00010835"/>
    </source>
</evidence>
<dbReference type="AlphaFoldDB" id="A0A1G1L0Z9"/>
<feature type="domain" description="Prokaryotic-type class I peptide chain release factors" evidence="4">
    <location>
        <begin position="20"/>
        <end position="129"/>
    </location>
</feature>
<dbReference type="EMBL" id="MHFR01000027">
    <property type="protein sequence ID" value="OGW98814.1"/>
    <property type="molecule type" value="Genomic_DNA"/>
</dbReference>
<evidence type="ECO:0000313" key="5">
    <source>
        <dbReference type="EMBL" id="OGW98814.1"/>
    </source>
</evidence>
<organism evidence="5 6">
    <name type="scientific">Candidatus Danuiimicrobium aquiferis</name>
    <dbReference type="NCBI Taxonomy" id="1801832"/>
    <lineage>
        <taxon>Bacteria</taxon>
        <taxon>Pseudomonadati</taxon>
        <taxon>Candidatus Omnitrophota</taxon>
        <taxon>Candidatus Danuiimicrobium</taxon>
    </lineage>
</organism>
<gene>
    <name evidence="5" type="ORF">A3G33_00560</name>
</gene>
<protein>
    <submittedName>
        <fullName evidence="5">Peptide chain release factor 1</fullName>
    </submittedName>
</protein>
<dbReference type="Pfam" id="PF00472">
    <property type="entry name" value="RF-1"/>
    <property type="match status" value="1"/>
</dbReference>
<dbReference type="Gene3D" id="3.30.160.20">
    <property type="match status" value="1"/>
</dbReference>
<feature type="compositionally biased region" description="Basic residues" evidence="3">
    <location>
        <begin position="98"/>
        <end position="137"/>
    </location>
</feature>
<evidence type="ECO:0000256" key="3">
    <source>
        <dbReference type="SAM" id="MobiDB-lite"/>
    </source>
</evidence>
<sequence length="137" mass="15906">MLFPVSSNKNEELRRAMEKLGIAEADIEESFIRSGGPGGQNVNKVSTCVILKHLPSGLVVKCQQDRSQGMNRYWARRILVNRIEAQIHGRQSEEAKRIAKIKRQKRKRSKRAKEKILQSKHVHGEKKQLRRRVNRED</sequence>
<comment type="similarity">
    <text evidence="1">Belongs to the prokaryotic/mitochondrial release factor family.</text>
</comment>
<dbReference type="InterPro" id="IPR000352">
    <property type="entry name" value="Pep_chain_release_fac_I"/>
</dbReference>
<dbReference type="InterPro" id="IPR045853">
    <property type="entry name" value="Pep_chain_release_fac_I_sf"/>
</dbReference>
<proteinExistence type="inferred from homology"/>
<dbReference type="SUPFAM" id="SSF75620">
    <property type="entry name" value="Release factor"/>
    <property type="match status" value="1"/>
</dbReference>
<reference evidence="5 6" key="1">
    <citation type="journal article" date="2016" name="Nat. Commun.">
        <title>Thousands of microbial genomes shed light on interconnected biogeochemical processes in an aquifer system.</title>
        <authorList>
            <person name="Anantharaman K."/>
            <person name="Brown C.T."/>
            <person name="Hug L.A."/>
            <person name="Sharon I."/>
            <person name="Castelle C.J."/>
            <person name="Probst A.J."/>
            <person name="Thomas B.C."/>
            <person name="Singh A."/>
            <person name="Wilkins M.J."/>
            <person name="Karaoz U."/>
            <person name="Brodie E.L."/>
            <person name="Williams K.H."/>
            <person name="Hubbard S.S."/>
            <person name="Banfield J.F."/>
        </authorList>
    </citation>
    <scope>NUCLEOTIDE SEQUENCE [LARGE SCALE GENOMIC DNA]</scope>
</reference>
<dbReference type="GO" id="GO:0003747">
    <property type="term" value="F:translation release factor activity"/>
    <property type="evidence" value="ECO:0007669"/>
    <property type="project" value="InterPro"/>
</dbReference>